<proteinExistence type="predicted"/>
<evidence type="ECO:0000313" key="2">
    <source>
        <dbReference type="Proteomes" id="UP000256690"/>
    </source>
</evidence>
<reference evidence="1 2" key="1">
    <citation type="journal article" date="2018" name="IMA Fungus">
        <title>IMA Genome-F 9: Draft genome sequence of Annulohypoxylon stygium, Aspergillus mulundensis, Berkeleyomyces basicola (syn. Thielaviopsis basicola), Ceratocystis smalleyi, two Cercospora beticola strains, Coleophoma cylindrospora, Fusarium fracticaudum, Phialophora cf. hyalina, and Morchella septimelata.</title>
        <authorList>
            <person name="Wingfield B.D."/>
            <person name="Bills G.F."/>
            <person name="Dong Y."/>
            <person name="Huang W."/>
            <person name="Nel W.J."/>
            <person name="Swalarsk-Parry B.S."/>
            <person name="Vaghefi N."/>
            <person name="Wilken P.M."/>
            <person name="An Z."/>
            <person name="de Beer Z.W."/>
            <person name="De Vos L."/>
            <person name="Chen L."/>
            <person name="Duong T.A."/>
            <person name="Gao Y."/>
            <person name="Hammerbacher A."/>
            <person name="Kikkert J.R."/>
            <person name="Li Y."/>
            <person name="Li H."/>
            <person name="Li K."/>
            <person name="Li Q."/>
            <person name="Liu X."/>
            <person name="Ma X."/>
            <person name="Naidoo K."/>
            <person name="Pethybridge S.J."/>
            <person name="Sun J."/>
            <person name="Steenkamp E.T."/>
            <person name="van der Nest M.A."/>
            <person name="van Wyk S."/>
            <person name="Wingfield M.J."/>
            <person name="Xiong C."/>
            <person name="Yue Q."/>
            <person name="Zhang X."/>
        </authorList>
    </citation>
    <scope>NUCLEOTIDE SEQUENCE [LARGE SCALE GENOMIC DNA]</scope>
    <source>
        <strain evidence="1 2">DSM 5745</strain>
    </source>
</reference>
<dbReference type="EMBL" id="PVWQ01000009">
    <property type="protein sequence ID" value="RDW72587.1"/>
    <property type="molecule type" value="Genomic_DNA"/>
</dbReference>
<dbReference type="AlphaFoldDB" id="A0A3D8REW4"/>
<protein>
    <submittedName>
        <fullName evidence="1">Uncharacterized protein</fullName>
    </submittedName>
</protein>
<name>A0A3D8REW4_9EURO</name>
<comment type="caution">
    <text evidence="1">The sequence shown here is derived from an EMBL/GenBank/DDBJ whole genome shotgun (WGS) entry which is preliminary data.</text>
</comment>
<gene>
    <name evidence="1" type="ORF">DSM5745_07759</name>
</gene>
<dbReference type="STRING" id="1810919.A0A3D8REW4"/>
<dbReference type="RefSeq" id="XP_026601807.1">
    <property type="nucleotide sequence ID" value="XM_026749775.1"/>
</dbReference>
<evidence type="ECO:0000313" key="1">
    <source>
        <dbReference type="EMBL" id="RDW72587.1"/>
    </source>
</evidence>
<dbReference type="OrthoDB" id="2103397at2759"/>
<organism evidence="1 2">
    <name type="scientific">Aspergillus mulundensis</name>
    <dbReference type="NCBI Taxonomy" id="1810919"/>
    <lineage>
        <taxon>Eukaryota</taxon>
        <taxon>Fungi</taxon>
        <taxon>Dikarya</taxon>
        <taxon>Ascomycota</taxon>
        <taxon>Pezizomycotina</taxon>
        <taxon>Eurotiomycetes</taxon>
        <taxon>Eurotiomycetidae</taxon>
        <taxon>Eurotiales</taxon>
        <taxon>Aspergillaceae</taxon>
        <taxon>Aspergillus</taxon>
        <taxon>Aspergillus subgen. Nidulantes</taxon>
    </lineage>
</organism>
<dbReference type="GeneID" id="38118129"/>
<accession>A0A3D8REW4</accession>
<keyword evidence="2" id="KW-1185">Reference proteome</keyword>
<sequence length="268" mass="30515">MSLTLAIVRRIITLAERRGRISRQAAEEIRAKTKQEADKANQALPSVPASSLTMTEVEKIFGIKMAQWDKMLDIHWKKMGESPRVEPVSRTRLDIIMLLVGAYLEQNGLCPTLGKKLYLQAETQAEWPITHKMKKKMLRGRFDYSFWYQEAQTLANNLFIIEAKPETCTGGETQLLAYMGMVLAARQKQHKANTVLFGLLTDSWSFCFYWMNKEGKYRRYLLSWKGGENEQDMILGLLGRCMLHAAVVSPEGTDNADGQPMDIDTMLG</sequence>
<dbReference type="Proteomes" id="UP000256690">
    <property type="component" value="Unassembled WGS sequence"/>
</dbReference>